<dbReference type="PANTHER" id="PTHR48083:SF28">
    <property type="entry name" value="ACYL-COA DEHYDROGENASE FAMILY PROTEIN (AFU_ORTHOLOGUE AFUA_6G10880)-RELATED"/>
    <property type="match status" value="1"/>
</dbReference>
<dbReference type="InterPro" id="IPR013786">
    <property type="entry name" value="AcylCoA_DH/ox_N"/>
</dbReference>
<dbReference type="OrthoDB" id="10254877at2759"/>
<dbReference type="Gene3D" id="2.40.110.10">
    <property type="entry name" value="Butyryl-CoA Dehydrogenase, subunit A, domain 2"/>
    <property type="match status" value="1"/>
</dbReference>
<dbReference type="GO" id="GO:0050660">
    <property type="term" value="F:flavin adenine dinucleotide binding"/>
    <property type="evidence" value="ECO:0007669"/>
    <property type="project" value="InterPro"/>
</dbReference>
<dbReference type="eggNOG" id="KOG0537">
    <property type="taxonomic scope" value="Eukaryota"/>
</dbReference>
<dbReference type="Pfam" id="PF00173">
    <property type="entry name" value="Cyt-b5"/>
    <property type="match status" value="1"/>
</dbReference>
<keyword evidence="5" id="KW-0560">Oxidoreductase</keyword>
<evidence type="ECO:0000256" key="4">
    <source>
        <dbReference type="ARBA" id="ARBA00022827"/>
    </source>
</evidence>
<dbReference type="Pfam" id="PF02771">
    <property type="entry name" value="Acyl-CoA_dh_N"/>
    <property type="match status" value="1"/>
</dbReference>
<dbReference type="InterPro" id="IPR050741">
    <property type="entry name" value="Acyl-CoA_dehydrogenase"/>
</dbReference>
<dbReference type="InterPro" id="IPR001199">
    <property type="entry name" value="Cyt_B5-like_heme/steroid-bd"/>
</dbReference>
<reference evidence="7 8" key="1">
    <citation type="submission" date="2009-08" db="EMBL/GenBank/DDBJ databases">
        <title>The Genome Sequence of Spizellomyces punctatus strain DAOM BR117.</title>
        <authorList>
            <consortium name="The Broad Institute Genome Sequencing Platform"/>
            <person name="Russ C."/>
            <person name="Cuomo C."/>
            <person name="Shea T."/>
            <person name="Young S.K."/>
            <person name="Zeng Q."/>
            <person name="Koehrsen M."/>
            <person name="Haas B."/>
            <person name="Borodovsky M."/>
            <person name="Guigo R."/>
            <person name="Alvarado L."/>
            <person name="Berlin A."/>
            <person name="Bochicchio J."/>
            <person name="Borenstein D."/>
            <person name="Chapman S."/>
            <person name="Chen Z."/>
            <person name="Engels R."/>
            <person name="Freedman E."/>
            <person name="Gellesch M."/>
            <person name="Goldberg J."/>
            <person name="Griggs A."/>
            <person name="Gujja S."/>
            <person name="Heiman D."/>
            <person name="Hepburn T."/>
            <person name="Howarth C."/>
            <person name="Jen D."/>
            <person name="Larson L."/>
            <person name="Lewis B."/>
            <person name="Mehta T."/>
            <person name="Park D."/>
            <person name="Pearson M."/>
            <person name="Roberts A."/>
            <person name="Saif S."/>
            <person name="Shenoy N."/>
            <person name="Sisk P."/>
            <person name="Stolte C."/>
            <person name="Sykes S."/>
            <person name="Thomson T."/>
            <person name="Walk T."/>
            <person name="White J."/>
            <person name="Yandava C."/>
            <person name="Burger G."/>
            <person name="Gray M.W."/>
            <person name="Holland P.W.H."/>
            <person name="King N."/>
            <person name="Lang F.B.F."/>
            <person name="Roger A.J."/>
            <person name="Ruiz-Trillo I."/>
            <person name="Lander E."/>
            <person name="Nusbaum C."/>
        </authorList>
    </citation>
    <scope>NUCLEOTIDE SEQUENCE [LARGE SCALE GENOMIC DNA]</scope>
    <source>
        <strain evidence="7 8">DAOM BR117</strain>
    </source>
</reference>
<dbReference type="GeneID" id="27687519"/>
<dbReference type="InterPro" id="IPR046373">
    <property type="entry name" value="Acyl-CoA_Oxase/DH_mid-dom_sf"/>
</dbReference>
<comment type="similarity">
    <text evidence="2">Belongs to the acyl-CoA dehydrogenase family.</text>
</comment>
<dbReference type="Gene3D" id="3.10.120.10">
    <property type="entry name" value="Cytochrome b5-like heme/steroid binding domain"/>
    <property type="match status" value="1"/>
</dbReference>
<dbReference type="InterPro" id="IPR036400">
    <property type="entry name" value="Cyt_B5-like_heme/steroid_sf"/>
</dbReference>
<evidence type="ECO:0000259" key="6">
    <source>
        <dbReference type="PROSITE" id="PS50255"/>
    </source>
</evidence>
<organism evidence="7 8">
    <name type="scientific">Spizellomyces punctatus (strain DAOM BR117)</name>
    <dbReference type="NCBI Taxonomy" id="645134"/>
    <lineage>
        <taxon>Eukaryota</taxon>
        <taxon>Fungi</taxon>
        <taxon>Fungi incertae sedis</taxon>
        <taxon>Chytridiomycota</taxon>
        <taxon>Chytridiomycota incertae sedis</taxon>
        <taxon>Chytridiomycetes</taxon>
        <taxon>Spizellomycetales</taxon>
        <taxon>Spizellomycetaceae</taxon>
        <taxon>Spizellomyces</taxon>
    </lineage>
</organism>
<evidence type="ECO:0000256" key="1">
    <source>
        <dbReference type="ARBA" id="ARBA00001974"/>
    </source>
</evidence>
<dbReference type="InterPro" id="IPR037069">
    <property type="entry name" value="AcylCoA_DH/ox_N_sf"/>
</dbReference>
<dbReference type="Proteomes" id="UP000053201">
    <property type="component" value="Unassembled WGS sequence"/>
</dbReference>
<name>A0A0L0HJC7_SPIPD</name>
<dbReference type="InterPro" id="IPR036250">
    <property type="entry name" value="AcylCo_DH-like_C"/>
</dbReference>
<evidence type="ECO:0000256" key="5">
    <source>
        <dbReference type="ARBA" id="ARBA00023002"/>
    </source>
</evidence>
<dbReference type="GO" id="GO:0033539">
    <property type="term" value="P:fatty acid beta-oxidation using acyl-CoA dehydrogenase"/>
    <property type="evidence" value="ECO:0007669"/>
    <property type="project" value="TreeGrafter"/>
</dbReference>
<dbReference type="InterPro" id="IPR009100">
    <property type="entry name" value="AcylCoA_DH/oxidase_NM_dom_sf"/>
</dbReference>
<dbReference type="SUPFAM" id="SSF55856">
    <property type="entry name" value="Cytochrome b5-like heme/steroid binding domain"/>
    <property type="match status" value="1"/>
</dbReference>
<dbReference type="Pfam" id="PF00441">
    <property type="entry name" value="Acyl-CoA_dh_1"/>
    <property type="match status" value="1"/>
</dbReference>
<dbReference type="AlphaFoldDB" id="A0A0L0HJC7"/>
<evidence type="ECO:0000313" key="7">
    <source>
        <dbReference type="EMBL" id="KND00944.1"/>
    </source>
</evidence>
<keyword evidence="4" id="KW-0274">FAD</keyword>
<dbReference type="InterPro" id="IPR006091">
    <property type="entry name" value="Acyl-CoA_Oxase/DH_mid-dom"/>
</dbReference>
<comment type="cofactor">
    <cofactor evidence="1">
        <name>FAD</name>
        <dbReference type="ChEBI" id="CHEBI:57692"/>
    </cofactor>
</comment>
<dbReference type="SUPFAM" id="SSF56645">
    <property type="entry name" value="Acyl-CoA dehydrogenase NM domain-like"/>
    <property type="match status" value="1"/>
</dbReference>
<proteinExistence type="inferred from homology"/>
<dbReference type="InterPro" id="IPR009075">
    <property type="entry name" value="AcylCo_DH/oxidase_C"/>
</dbReference>
<dbReference type="Gene3D" id="1.20.140.10">
    <property type="entry name" value="Butyryl-CoA Dehydrogenase, subunit A, domain 3"/>
    <property type="match status" value="1"/>
</dbReference>
<dbReference type="GO" id="GO:0005737">
    <property type="term" value="C:cytoplasm"/>
    <property type="evidence" value="ECO:0007669"/>
    <property type="project" value="TreeGrafter"/>
</dbReference>
<dbReference type="STRING" id="645134.A0A0L0HJC7"/>
<evidence type="ECO:0000256" key="3">
    <source>
        <dbReference type="ARBA" id="ARBA00022630"/>
    </source>
</evidence>
<dbReference type="GO" id="GO:0003995">
    <property type="term" value="F:acyl-CoA dehydrogenase activity"/>
    <property type="evidence" value="ECO:0007669"/>
    <property type="project" value="InterPro"/>
</dbReference>
<sequence>MAKSFTVEQVAQHNKPDDCYIIIDGKVYDITDFQKHHPGGKKILLKVAGQDASEQFAQFHNKGSVMQMWGSKLYVGDIASAQPTETAVSSATSHLHAKETKSSDPAVYRGQFGEQVPFGDPAWYQNWASPYYNESHRRLRAVMREFVDHEVMPFCHEWDEAQNVPASLFKRFAEVGILGAIIGCPWPTEYCPYPPPANISPEEWDPFHELVVTDELARVGSIGVLWAVVSGVRIGLPPILHFGSEELKRRVVPKVLGGEKRICLGITEPSAGSDVSGLVTEAVKSPDGTHYIVNGEKKWITNGVFADYFTVACRTGGKGHGGVSMIVVERTEGVTTKRMKCTGVWPSGTTYITFEDVKVPVANLIGKEHEGFKYTMYNFNHERLGICQNAVRFARVCLEESIKYGSKRRTFGKRLVDHPVIRAKLAHMARQIESTQRWVEDVTYQTKILPKEEQDKFLGGSIALLKAQCTVTFEFCVREAIQIFGGLGYTRGGQGEKIERLARDVKAYTIPGGSEEIMLDQGIKMALRQASKQGAKL</sequence>
<dbReference type="eggNOG" id="KOG0137">
    <property type="taxonomic scope" value="Eukaryota"/>
</dbReference>
<dbReference type="Gene3D" id="1.10.540.10">
    <property type="entry name" value="Acyl-CoA dehydrogenase/oxidase, N-terminal domain"/>
    <property type="match status" value="1"/>
</dbReference>
<dbReference type="SUPFAM" id="SSF47203">
    <property type="entry name" value="Acyl-CoA dehydrogenase C-terminal domain-like"/>
    <property type="match status" value="1"/>
</dbReference>
<keyword evidence="3" id="KW-0285">Flavoprotein</keyword>
<dbReference type="Pfam" id="PF02770">
    <property type="entry name" value="Acyl-CoA_dh_M"/>
    <property type="match status" value="1"/>
</dbReference>
<dbReference type="PROSITE" id="PS50255">
    <property type="entry name" value="CYTOCHROME_B5_2"/>
    <property type="match status" value="1"/>
</dbReference>
<dbReference type="OMA" id="DIMFAIA"/>
<keyword evidence="8" id="KW-1185">Reference proteome</keyword>
<evidence type="ECO:0000256" key="2">
    <source>
        <dbReference type="ARBA" id="ARBA00009347"/>
    </source>
</evidence>
<evidence type="ECO:0000313" key="8">
    <source>
        <dbReference type="Proteomes" id="UP000053201"/>
    </source>
</evidence>
<dbReference type="PANTHER" id="PTHR48083">
    <property type="entry name" value="MEDIUM-CHAIN SPECIFIC ACYL-COA DEHYDROGENASE, MITOCHONDRIAL-RELATED"/>
    <property type="match status" value="1"/>
</dbReference>
<accession>A0A0L0HJC7</accession>
<dbReference type="InParanoid" id="A0A0L0HJC7"/>
<dbReference type="EMBL" id="KQ257455">
    <property type="protein sequence ID" value="KND00944.1"/>
    <property type="molecule type" value="Genomic_DNA"/>
</dbReference>
<dbReference type="SMART" id="SM01117">
    <property type="entry name" value="Cyt-b5"/>
    <property type="match status" value="1"/>
</dbReference>
<feature type="domain" description="Cytochrome b5 heme-binding" evidence="6">
    <location>
        <begin position="2"/>
        <end position="79"/>
    </location>
</feature>
<dbReference type="InterPro" id="IPR006089">
    <property type="entry name" value="Acyl-CoA_DH_CS"/>
</dbReference>
<dbReference type="PROSITE" id="PS00072">
    <property type="entry name" value="ACYL_COA_DH_1"/>
    <property type="match status" value="1"/>
</dbReference>
<dbReference type="VEuPathDB" id="FungiDB:SPPG_04045"/>
<gene>
    <name evidence="7" type="ORF">SPPG_04045</name>
</gene>
<dbReference type="RefSeq" id="XP_016608983.1">
    <property type="nucleotide sequence ID" value="XM_016752290.1"/>
</dbReference>
<protein>
    <recommendedName>
        <fullName evidence="6">Cytochrome b5 heme-binding domain-containing protein</fullName>
    </recommendedName>
</protein>